<evidence type="ECO:0000256" key="1">
    <source>
        <dbReference type="SAM" id="MobiDB-lite"/>
    </source>
</evidence>
<protein>
    <submittedName>
        <fullName evidence="3">Uncharacterized protein</fullName>
    </submittedName>
</protein>
<evidence type="ECO:0000313" key="6">
    <source>
        <dbReference type="EMBL" id="KAA0175801.1"/>
    </source>
</evidence>
<gene>
    <name evidence="6" type="ORF">FNF27_02887</name>
    <name evidence="5" type="ORF">FNF28_01100</name>
    <name evidence="3" type="ORF">FNF29_03261</name>
    <name evidence="4" type="ORF">FNF31_03998</name>
</gene>
<proteinExistence type="predicted"/>
<dbReference type="AlphaFoldDB" id="A0A5A8CLW5"/>
<feature type="chain" id="PRO_5036136767" evidence="2">
    <location>
        <begin position="21"/>
        <end position="95"/>
    </location>
</feature>
<dbReference type="EMBL" id="VLTM01000038">
    <property type="protein sequence ID" value="KAA0161157.1"/>
    <property type="molecule type" value="Genomic_DNA"/>
</dbReference>
<dbReference type="EMBL" id="VLTL01000010">
    <property type="protein sequence ID" value="KAA0170827.1"/>
    <property type="molecule type" value="Genomic_DNA"/>
</dbReference>
<feature type="region of interest" description="Disordered" evidence="1">
    <location>
        <begin position="66"/>
        <end position="95"/>
    </location>
</feature>
<evidence type="ECO:0000313" key="7">
    <source>
        <dbReference type="Proteomes" id="UP000322899"/>
    </source>
</evidence>
<evidence type="ECO:0000313" key="10">
    <source>
        <dbReference type="Proteomes" id="UP000325113"/>
    </source>
</evidence>
<dbReference type="EMBL" id="VLTO01000012">
    <property type="protein sequence ID" value="KAA0175801.1"/>
    <property type="molecule type" value="Genomic_DNA"/>
</dbReference>
<reference evidence="7 8" key="1">
    <citation type="submission" date="2019-07" db="EMBL/GenBank/DDBJ databases">
        <title>Genomes of Cafeteria roenbergensis.</title>
        <authorList>
            <person name="Fischer M.G."/>
            <person name="Hackl T."/>
            <person name="Roman M."/>
        </authorList>
    </citation>
    <scope>NUCLEOTIDE SEQUENCE [LARGE SCALE GENOMIC DNA]</scope>
    <source>
        <strain evidence="3 8">BVI</strain>
        <strain evidence="4 10">Cflag</strain>
        <strain evidence="6 7">E4-10P</strain>
        <strain evidence="5 9">RCC970-E3</strain>
    </source>
</reference>
<evidence type="ECO:0000313" key="5">
    <source>
        <dbReference type="EMBL" id="KAA0170827.1"/>
    </source>
</evidence>
<dbReference type="Proteomes" id="UP000324907">
    <property type="component" value="Unassembled WGS sequence"/>
</dbReference>
<feature type="signal peptide" evidence="2">
    <location>
        <begin position="1"/>
        <end position="20"/>
    </location>
</feature>
<dbReference type="Proteomes" id="UP000322899">
    <property type="component" value="Unassembled WGS sequence"/>
</dbReference>
<organism evidence="3 8">
    <name type="scientific">Cafeteria roenbergensis</name>
    <name type="common">Marine flagellate</name>
    <dbReference type="NCBI Taxonomy" id="33653"/>
    <lineage>
        <taxon>Eukaryota</taxon>
        <taxon>Sar</taxon>
        <taxon>Stramenopiles</taxon>
        <taxon>Bigyra</taxon>
        <taxon>Opalozoa</taxon>
        <taxon>Bicosoecida</taxon>
        <taxon>Cafeteriaceae</taxon>
        <taxon>Cafeteria</taxon>
    </lineage>
</organism>
<feature type="compositionally biased region" description="Basic residues" evidence="1">
    <location>
        <begin position="67"/>
        <end position="95"/>
    </location>
</feature>
<comment type="caution">
    <text evidence="3">The sequence shown here is derived from an EMBL/GenBank/DDBJ whole genome shotgun (WGS) entry which is preliminary data.</text>
</comment>
<evidence type="ECO:0000256" key="2">
    <source>
        <dbReference type="SAM" id="SignalP"/>
    </source>
</evidence>
<evidence type="ECO:0000313" key="9">
    <source>
        <dbReference type="Proteomes" id="UP000324907"/>
    </source>
</evidence>
<keyword evidence="8" id="KW-1185">Reference proteome</keyword>
<dbReference type="EMBL" id="VLTN01000016">
    <property type="protein sequence ID" value="KAA0153444.1"/>
    <property type="molecule type" value="Genomic_DNA"/>
</dbReference>
<evidence type="ECO:0000313" key="8">
    <source>
        <dbReference type="Proteomes" id="UP000323011"/>
    </source>
</evidence>
<keyword evidence="2" id="KW-0732">Signal</keyword>
<evidence type="ECO:0000313" key="4">
    <source>
        <dbReference type="EMBL" id="KAA0161157.1"/>
    </source>
</evidence>
<accession>A0A5A8CLW5</accession>
<sequence length="95" mass="9931">MAAVAARMMATAAAPRIVAAALPAARLTAATASICGIAAVGAAAASGQAAPLQLLLDPFLCMNRNKREPKKANHGARPCSNRRRRRMKRLRRSPG</sequence>
<evidence type="ECO:0000313" key="3">
    <source>
        <dbReference type="EMBL" id="KAA0153444.1"/>
    </source>
</evidence>
<dbReference type="Proteomes" id="UP000323011">
    <property type="component" value="Unassembled WGS sequence"/>
</dbReference>
<name>A0A5A8CLW5_CAFRO</name>
<dbReference type="Proteomes" id="UP000325113">
    <property type="component" value="Unassembled WGS sequence"/>
</dbReference>